<evidence type="ECO:0000313" key="3">
    <source>
        <dbReference type="Proteomes" id="UP001432322"/>
    </source>
</evidence>
<proteinExistence type="predicted"/>
<feature type="region of interest" description="Disordered" evidence="1">
    <location>
        <begin position="78"/>
        <end position="100"/>
    </location>
</feature>
<dbReference type="EMBL" id="BTSY01000004">
    <property type="protein sequence ID" value="GMT26077.1"/>
    <property type="molecule type" value="Genomic_DNA"/>
</dbReference>
<reference evidence="2" key="1">
    <citation type="submission" date="2023-10" db="EMBL/GenBank/DDBJ databases">
        <title>Genome assembly of Pristionchus species.</title>
        <authorList>
            <person name="Yoshida K."/>
            <person name="Sommer R.J."/>
        </authorList>
    </citation>
    <scope>NUCLEOTIDE SEQUENCE</scope>
    <source>
        <strain evidence="2">RS5133</strain>
    </source>
</reference>
<dbReference type="AlphaFoldDB" id="A0AAV5W2M3"/>
<accession>A0AAV5W2M3</accession>
<sequence length="229" mass="25891">TENERRLIGLLFRLVGRSLTTDEASTLALLATTLADRVQRGQPLPDIRSMIHDVRGGRHIMDITWVYCHVSIPVKKPMKTEDANEKHEPDSEENLDKESELQPASPLIYFLIGGVDQLVSDSELTDFLLSMGAVEWMQRLPYSFSVYVGFAGMPNSDMLGRIHKLQTQPEANQPAKKPRLSPQIDRQLEKNEEKSRLISFVGWDSTGTSLLFELFLSTTPRGRTTLRPI</sequence>
<protein>
    <submittedName>
        <fullName evidence="2">Uncharacterized protein</fullName>
    </submittedName>
</protein>
<evidence type="ECO:0000256" key="1">
    <source>
        <dbReference type="SAM" id="MobiDB-lite"/>
    </source>
</evidence>
<comment type="caution">
    <text evidence="2">The sequence shown here is derived from an EMBL/GenBank/DDBJ whole genome shotgun (WGS) entry which is preliminary data.</text>
</comment>
<organism evidence="2 3">
    <name type="scientific">Pristionchus fissidentatus</name>
    <dbReference type="NCBI Taxonomy" id="1538716"/>
    <lineage>
        <taxon>Eukaryota</taxon>
        <taxon>Metazoa</taxon>
        <taxon>Ecdysozoa</taxon>
        <taxon>Nematoda</taxon>
        <taxon>Chromadorea</taxon>
        <taxon>Rhabditida</taxon>
        <taxon>Rhabditina</taxon>
        <taxon>Diplogasteromorpha</taxon>
        <taxon>Diplogasteroidea</taxon>
        <taxon>Neodiplogasteridae</taxon>
        <taxon>Pristionchus</taxon>
    </lineage>
</organism>
<dbReference type="Proteomes" id="UP001432322">
    <property type="component" value="Unassembled WGS sequence"/>
</dbReference>
<feature type="non-terminal residue" evidence="2">
    <location>
        <position position="1"/>
    </location>
</feature>
<keyword evidence="3" id="KW-1185">Reference proteome</keyword>
<evidence type="ECO:0000313" key="2">
    <source>
        <dbReference type="EMBL" id="GMT26077.1"/>
    </source>
</evidence>
<name>A0AAV5W2M3_9BILA</name>
<gene>
    <name evidence="2" type="ORF">PFISCL1PPCAC_17374</name>
</gene>